<feature type="binding site" evidence="8">
    <location>
        <position position="118"/>
    </location>
    <ligand>
        <name>shikimate</name>
        <dbReference type="ChEBI" id="CHEBI:36208"/>
    </ligand>
</feature>
<comment type="similarity">
    <text evidence="8">Belongs to the shikimate dehydrogenase family.</text>
</comment>
<feature type="binding site" evidence="8">
    <location>
        <begin position="142"/>
        <end position="146"/>
    </location>
    <ligand>
        <name>NADP(+)</name>
        <dbReference type="ChEBI" id="CHEBI:58349"/>
    </ligand>
</feature>
<dbReference type="Pfam" id="PF01488">
    <property type="entry name" value="Shikimate_DH"/>
    <property type="match status" value="1"/>
</dbReference>
<feature type="binding site" evidence="8">
    <location>
        <position position="239"/>
    </location>
    <ligand>
        <name>NADP(+)</name>
        <dbReference type="ChEBI" id="CHEBI:58349"/>
    </ligand>
</feature>
<feature type="binding site" evidence="8">
    <location>
        <position position="241"/>
    </location>
    <ligand>
        <name>shikimate</name>
        <dbReference type="ChEBI" id="CHEBI:36208"/>
    </ligand>
</feature>
<feature type="binding site" evidence="8">
    <location>
        <begin position="26"/>
        <end position="28"/>
    </location>
    <ligand>
        <name>shikimate</name>
        <dbReference type="ChEBI" id="CHEBI:36208"/>
    </ligand>
</feature>
<feature type="binding site" evidence="8">
    <location>
        <position position="73"/>
    </location>
    <ligand>
        <name>shikimate</name>
        <dbReference type="ChEBI" id="CHEBI:36208"/>
    </ligand>
</feature>
<dbReference type="Pfam" id="PF08501">
    <property type="entry name" value="Shikimate_dh_N"/>
    <property type="match status" value="1"/>
</dbReference>
<comment type="caution">
    <text evidence="8">Lacks conserved residue(s) required for the propagation of feature annotation.</text>
</comment>
<dbReference type="GO" id="GO:0009073">
    <property type="term" value="P:aromatic amino acid family biosynthetic process"/>
    <property type="evidence" value="ECO:0007669"/>
    <property type="project" value="UniProtKB-KW"/>
</dbReference>
<dbReference type="InterPro" id="IPR006151">
    <property type="entry name" value="Shikm_DH/Glu-tRNA_Rdtase"/>
</dbReference>
<keyword evidence="13" id="KW-1185">Reference proteome</keyword>
<dbReference type="EC" id="1.1.1.25" evidence="2 8"/>
<dbReference type="CDD" id="cd01065">
    <property type="entry name" value="NAD_bind_Shikimate_DH"/>
    <property type="match status" value="1"/>
</dbReference>
<accession>A0A1M6TXY1</accession>
<dbReference type="NCBIfam" id="TIGR00507">
    <property type="entry name" value="aroE"/>
    <property type="match status" value="1"/>
</dbReference>
<dbReference type="NCBIfam" id="NF001314">
    <property type="entry name" value="PRK00258.2-2"/>
    <property type="match status" value="1"/>
</dbReference>
<evidence type="ECO:0000259" key="11">
    <source>
        <dbReference type="Pfam" id="PF18317"/>
    </source>
</evidence>
<dbReference type="GO" id="GO:0050661">
    <property type="term" value="F:NADP binding"/>
    <property type="evidence" value="ECO:0007669"/>
    <property type="project" value="InterPro"/>
</dbReference>
<dbReference type="GO" id="GO:0004764">
    <property type="term" value="F:shikimate 3-dehydrogenase (NADP+) activity"/>
    <property type="evidence" value="ECO:0007669"/>
    <property type="project" value="UniProtKB-UniRule"/>
</dbReference>
<feature type="domain" description="Quinate/shikimate 5-dehydrogenase/glutamyl-tRNA reductase" evidence="9">
    <location>
        <begin position="131"/>
        <end position="211"/>
    </location>
</feature>
<name>A0A1M6TXY1_9BACT</name>
<sequence>MELATEVAIRATTRLVVLLGDPVAHSFSPLIHNTGFRIQGLDYVYLACRVPQDALPEAIAGLRALGFAGANVTIPHKERVRALLDQCTARAEAIGAVNTIICRPDAQGAVELIGDNTDVEGFLEPLRPLTPRLTAAEMVVLGAGGAARAVVYALLTAFRPTRLTIAARTPARGDALATDFAAYDSNQALQVVPWDKAAPFIRTARLIVNATPVGMHPQVEASPWPHAEDFAPEQIVYDLVYNPIQTRLLRAAARRGATTIDGLAMLIGQAAAAYQQWTGRLFPREAVQTALRPLLQR</sequence>
<dbReference type="STRING" id="633813.SAMN04488087_1585"/>
<feature type="domain" description="SDH C-terminal" evidence="11">
    <location>
        <begin position="262"/>
        <end position="292"/>
    </location>
</feature>
<dbReference type="InterPro" id="IPR013708">
    <property type="entry name" value="Shikimate_DH-bd_N"/>
</dbReference>
<dbReference type="SUPFAM" id="SSF51735">
    <property type="entry name" value="NAD(P)-binding Rossmann-fold domains"/>
    <property type="match status" value="1"/>
</dbReference>
<evidence type="ECO:0000256" key="8">
    <source>
        <dbReference type="HAMAP-Rule" id="MF_00222"/>
    </source>
</evidence>
<evidence type="ECO:0000256" key="4">
    <source>
        <dbReference type="ARBA" id="ARBA00022857"/>
    </source>
</evidence>
<feature type="binding site" evidence="8">
    <location>
        <position position="269"/>
    </location>
    <ligand>
        <name>shikimate</name>
        <dbReference type="ChEBI" id="CHEBI:36208"/>
    </ligand>
</feature>
<dbReference type="UniPathway" id="UPA00053">
    <property type="reaction ID" value="UER00087"/>
</dbReference>
<organism evidence="12 13">
    <name type="scientific">Rhodothermus profundi</name>
    <dbReference type="NCBI Taxonomy" id="633813"/>
    <lineage>
        <taxon>Bacteria</taxon>
        <taxon>Pseudomonadati</taxon>
        <taxon>Rhodothermota</taxon>
        <taxon>Rhodothermia</taxon>
        <taxon>Rhodothermales</taxon>
        <taxon>Rhodothermaceae</taxon>
        <taxon>Rhodothermus</taxon>
    </lineage>
</organism>
<reference evidence="13" key="1">
    <citation type="submission" date="2016-11" db="EMBL/GenBank/DDBJ databases">
        <authorList>
            <person name="Varghese N."/>
            <person name="Submissions S."/>
        </authorList>
    </citation>
    <scope>NUCLEOTIDE SEQUENCE [LARGE SCALE GENOMIC DNA]</scope>
    <source>
        <strain evidence="13">DSM 22212</strain>
    </source>
</reference>
<dbReference type="GO" id="GO:0005829">
    <property type="term" value="C:cytosol"/>
    <property type="evidence" value="ECO:0007669"/>
    <property type="project" value="TreeGrafter"/>
</dbReference>
<evidence type="ECO:0000256" key="3">
    <source>
        <dbReference type="ARBA" id="ARBA00022605"/>
    </source>
</evidence>
<comment type="catalytic activity">
    <reaction evidence="7 8">
        <text>shikimate + NADP(+) = 3-dehydroshikimate + NADPH + H(+)</text>
        <dbReference type="Rhea" id="RHEA:17737"/>
        <dbReference type="ChEBI" id="CHEBI:15378"/>
        <dbReference type="ChEBI" id="CHEBI:16630"/>
        <dbReference type="ChEBI" id="CHEBI:36208"/>
        <dbReference type="ChEBI" id="CHEBI:57783"/>
        <dbReference type="ChEBI" id="CHEBI:58349"/>
        <dbReference type="EC" id="1.1.1.25"/>
    </reaction>
</comment>
<dbReference type="InterPro" id="IPR022893">
    <property type="entry name" value="Shikimate_DH_fam"/>
</dbReference>
<dbReference type="GO" id="GO:0019632">
    <property type="term" value="P:shikimate metabolic process"/>
    <property type="evidence" value="ECO:0007669"/>
    <property type="project" value="InterPro"/>
</dbReference>
<dbReference type="InterPro" id="IPR041121">
    <property type="entry name" value="SDH_C"/>
</dbReference>
<evidence type="ECO:0000256" key="6">
    <source>
        <dbReference type="ARBA" id="ARBA00023141"/>
    </source>
</evidence>
<dbReference type="OrthoDB" id="9792692at2"/>
<dbReference type="Gene3D" id="3.40.50.10860">
    <property type="entry name" value="Leucine Dehydrogenase, chain A, domain 1"/>
    <property type="match status" value="1"/>
</dbReference>
<evidence type="ECO:0000256" key="7">
    <source>
        <dbReference type="ARBA" id="ARBA00049442"/>
    </source>
</evidence>
<dbReference type="InterPro" id="IPR011342">
    <property type="entry name" value="Shikimate_DH"/>
</dbReference>
<dbReference type="SUPFAM" id="SSF53223">
    <property type="entry name" value="Aminoacid dehydrogenase-like, N-terminal domain"/>
    <property type="match status" value="1"/>
</dbReference>
<evidence type="ECO:0000313" key="12">
    <source>
        <dbReference type="EMBL" id="SHK61895.1"/>
    </source>
</evidence>
<feature type="domain" description="Shikimate dehydrogenase substrate binding N-terminal" evidence="10">
    <location>
        <begin position="18"/>
        <end position="100"/>
    </location>
</feature>
<dbReference type="Pfam" id="PF18317">
    <property type="entry name" value="SDH_C"/>
    <property type="match status" value="1"/>
</dbReference>
<evidence type="ECO:0000256" key="5">
    <source>
        <dbReference type="ARBA" id="ARBA00023002"/>
    </source>
</evidence>
<evidence type="ECO:0000256" key="2">
    <source>
        <dbReference type="ARBA" id="ARBA00012962"/>
    </source>
</evidence>
<dbReference type="AlphaFoldDB" id="A0A1M6TXY1"/>
<feature type="binding site" evidence="8">
    <location>
        <position position="98"/>
    </location>
    <ligand>
        <name>shikimate</name>
        <dbReference type="ChEBI" id="CHEBI:36208"/>
    </ligand>
</feature>
<dbReference type="PANTHER" id="PTHR21089">
    <property type="entry name" value="SHIKIMATE DEHYDROGENASE"/>
    <property type="match status" value="1"/>
</dbReference>
<keyword evidence="5 8" id="KW-0560">Oxidoreductase</keyword>
<dbReference type="Proteomes" id="UP000185812">
    <property type="component" value="Unassembled WGS sequence"/>
</dbReference>
<feature type="binding site" evidence="8">
    <location>
        <position position="262"/>
    </location>
    <ligand>
        <name>NADP(+)</name>
        <dbReference type="ChEBI" id="CHEBI:58349"/>
    </ligand>
</feature>
<protein>
    <recommendedName>
        <fullName evidence="2 8">Shikimate dehydrogenase (NADP(+))</fullName>
        <shortName evidence="8">SDH</shortName>
        <ecNumber evidence="2 8">1.1.1.25</ecNumber>
    </recommendedName>
</protein>
<evidence type="ECO:0000259" key="9">
    <source>
        <dbReference type="Pfam" id="PF01488"/>
    </source>
</evidence>
<dbReference type="GO" id="GO:0009423">
    <property type="term" value="P:chorismate biosynthetic process"/>
    <property type="evidence" value="ECO:0007669"/>
    <property type="project" value="UniProtKB-UniRule"/>
</dbReference>
<keyword evidence="3 8" id="KW-0028">Amino-acid biosynthesis</keyword>
<proteinExistence type="inferred from homology"/>
<evidence type="ECO:0000313" key="13">
    <source>
        <dbReference type="Proteomes" id="UP000185812"/>
    </source>
</evidence>
<dbReference type="HAMAP" id="MF_00222">
    <property type="entry name" value="Shikimate_DH_AroE"/>
    <property type="match status" value="1"/>
</dbReference>
<comment type="pathway">
    <text evidence="1 8">Metabolic intermediate biosynthesis; chorismate biosynthesis; chorismate from D-erythrose 4-phosphate and phosphoenolpyruvate: step 4/7.</text>
</comment>
<dbReference type="EMBL" id="FRAU01000004">
    <property type="protein sequence ID" value="SHK61895.1"/>
    <property type="molecule type" value="Genomic_DNA"/>
</dbReference>
<evidence type="ECO:0000259" key="10">
    <source>
        <dbReference type="Pfam" id="PF08501"/>
    </source>
</evidence>
<dbReference type="Gene3D" id="3.40.50.720">
    <property type="entry name" value="NAD(P)-binding Rossmann-like Domain"/>
    <property type="match status" value="1"/>
</dbReference>
<comment type="subunit">
    <text evidence="8">Homodimer.</text>
</comment>
<keyword evidence="4 8" id="KW-0521">NADP</keyword>
<dbReference type="PANTHER" id="PTHR21089:SF1">
    <property type="entry name" value="BIFUNCTIONAL 3-DEHYDROQUINATE DEHYDRATASE_SHIKIMATE DEHYDROGENASE, CHLOROPLASTIC"/>
    <property type="match status" value="1"/>
</dbReference>
<keyword evidence="6 8" id="KW-0057">Aromatic amino acid biosynthesis</keyword>
<dbReference type="GO" id="GO:0008652">
    <property type="term" value="P:amino acid biosynthetic process"/>
    <property type="evidence" value="ECO:0007669"/>
    <property type="project" value="UniProtKB-KW"/>
</dbReference>
<dbReference type="InterPro" id="IPR036291">
    <property type="entry name" value="NAD(P)-bd_dom_sf"/>
</dbReference>
<gene>
    <name evidence="8" type="primary">aroE</name>
    <name evidence="12" type="ORF">SAMN04488087_1585</name>
</gene>
<dbReference type="InterPro" id="IPR046346">
    <property type="entry name" value="Aminoacid_DH-like_N_sf"/>
</dbReference>
<comment type="function">
    <text evidence="8">Involved in the biosynthesis of the chorismate, which leads to the biosynthesis of aromatic amino acids. Catalyzes the reversible NADPH linked reduction of 3-dehydroshikimate (DHSA) to yield shikimate (SA).</text>
</comment>
<feature type="active site" description="Proton acceptor" evidence="8">
    <location>
        <position position="77"/>
    </location>
</feature>
<evidence type="ECO:0000256" key="1">
    <source>
        <dbReference type="ARBA" id="ARBA00004871"/>
    </source>
</evidence>
<dbReference type="RefSeq" id="WP_072715428.1">
    <property type="nucleotide sequence ID" value="NZ_FRAU01000004.1"/>
</dbReference>